<dbReference type="InterPro" id="IPR058240">
    <property type="entry name" value="rSAM_sf"/>
</dbReference>
<keyword evidence="3 8" id="KW-0949">S-adenosyl-L-methionine</keyword>
<dbReference type="PANTHER" id="PTHR10949">
    <property type="entry name" value="LIPOYL SYNTHASE"/>
    <property type="match status" value="1"/>
</dbReference>
<dbReference type="PIRSF" id="PIRSF005963">
    <property type="entry name" value="Lipoyl_synth"/>
    <property type="match status" value="1"/>
</dbReference>
<dbReference type="EC" id="2.8.1.8" evidence="8"/>
<evidence type="ECO:0000256" key="7">
    <source>
        <dbReference type="ARBA" id="ARBA00047326"/>
    </source>
</evidence>
<gene>
    <name evidence="8 10" type="primary">lipA</name>
    <name evidence="10" type="ORF">Q5761_08420</name>
</gene>
<evidence type="ECO:0000256" key="6">
    <source>
        <dbReference type="ARBA" id="ARBA00023014"/>
    </source>
</evidence>
<dbReference type="SUPFAM" id="SSF102114">
    <property type="entry name" value="Radical SAM enzymes"/>
    <property type="match status" value="1"/>
</dbReference>
<comment type="function">
    <text evidence="8">Catalyzes the radical-mediated insertion of two sulfur atoms into the C-6 and C-8 positions of the octanoyl moiety bound to the lipoyl domains of lipoate-dependent enzymes, thereby converting the octanoylated domains into lipoylated derivatives.</text>
</comment>
<keyword evidence="6 8" id="KW-0411">Iron-sulfur</keyword>
<keyword evidence="11" id="KW-1185">Reference proteome</keyword>
<comment type="cofactor">
    <cofactor evidence="8">
        <name>[4Fe-4S] cluster</name>
        <dbReference type="ChEBI" id="CHEBI:49883"/>
    </cofactor>
    <text evidence="8">Binds 2 [4Fe-4S] clusters per subunit. One cluster is coordinated with 3 cysteines and an exchangeable S-adenosyl-L-methionine.</text>
</comment>
<name>A0ABZ0QSC7_9FIRM</name>
<evidence type="ECO:0000313" key="11">
    <source>
        <dbReference type="Proteomes" id="UP001304683"/>
    </source>
</evidence>
<feature type="binding site" evidence="8">
    <location>
        <position position="53"/>
    </location>
    <ligand>
        <name>[4Fe-4S] cluster</name>
        <dbReference type="ChEBI" id="CHEBI:49883"/>
        <label>1</label>
    </ligand>
</feature>
<keyword evidence="8" id="KW-0963">Cytoplasm</keyword>
<keyword evidence="4 8" id="KW-0479">Metal-binding</keyword>
<dbReference type="Pfam" id="PF16881">
    <property type="entry name" value="LIAS_N"/>
    <property type="match status" value="1"/>
</dbReference>
<evidence type="ECO:0000256" key="8">
    <source>
        <dbReference type="HAMAP-Rule" id="MF_00206"/>
    </source>
</evidence>
<comment type="catalytic activity">
    <reaction evidence="7 8">
        <text>[[Fe-S] cluster scaffold protein carrying a second [4Fe-4S](2+) cluster] + N(6)-octanoyl-L-lysyl-[protein] + 2 oxidized [2Fe-2S]-[ferredoxin] + 2 S-adenosyl-L-methionine + 4 H(+) = [[Fe-S] cluster scaffold protein] + N(6)-[(R)-dihydrolipoyl]-L-lysyl-[protein] + 4 Fe(3+) + 2 hydrogen sulfide + 2 5'-deoxyadenosine + 2 L-methionine + 2 reduced [2Fe-2S]-[ferredoxin]</text>
        <dbReference type="Rhea" id="RHEA:16585"/>
        <dbReference type="Rhea" id="RHEA-COMP:9928"/>
        <dbReference type="Rhea" id="RHEA-COMP:10000"/>
        <dbReference type="Rhea" id="RHEA-COMP:10001"/>
        <dbReference type="Rhea" id="RHEA-COMP:10475"/>
        <dbReference type="Rhea" id="RHEA-COMP:14568"/>
        <dbReference type="Rhea" id="RHEA-COMP:14569"/>
        <dbReference type="ChEBI" id="CHEBI:15378"/>
        <dbReference type="ChEBI" id="CHEBI:17319"/>
        <dbReference type="ChEBI" id="CHEBI:29034"/>
        <dbReference type="ChEBI" id="CHEBI:29919"/>
        <dbReference type="ChEBI" id="CHEBI:33722"/>
        <dbReference type="ChEBI" id="CHEBI:33737"/>
        <dbReference type="ChEBI" id="CHEBI:33738"/>
        <dbReference type="ChEBI" id="CHEBI:57844"/>
        <dbReference type="ChEBI" id="CHEBI:59789"/>
        <dbReference type="ChEBI" id="CHEBI:78809"/>
        <dbReference type="ChEBI" id="CHEBI:83100"/>
        <dbReference type="EC" id="2.8.1.8"/>
    </reaction>
</comment>
<dbReference type="Proteomes" id="UP001304683">
    <property type="component" value="Chromosome"/>
</dbReference>
<dbReference type="PROSITE" id="PS51918">
    <property type="entry name" value="RADICAL_SAM"/>
    <property type="match status" value="1"/>
</dbReference>
<comment type="subcellular location">
    <subcellularLocation>
        <location evidence="8">Cytoplasm</location>
    </subcellularLocation>
</comment>
<comment type="similarity">
    <text evidence="8">Belongs to the radical SAM superfamily. Lipoyl synthase family.</text>
</comment>
<evidence type="ECO:0000256" key="3">
    <source>
        <dbReference type="ARBA" id="ARBA00022691"/>
    </source>
</evidence>
<dbReference type="SMART" id="SM00729">
    <property type="entry name" value="Elp3"/>
    <property type="match status" value="1"/>
</dbReference>
<evidence type="ECO:0000259" key="9">
    <source>
        <dbReference type="PROSITE" id="PS51918"/>
    </source>
</evidence>
<dbReference type="SFLD" id="SFLDF00271">
    <property type="entry name" value="lipoyl_synthase"/>
    <property type="match status" value="1"/>
</dbReference>
<feature type="binding site" evidence="8">
    <location>
        <position position="48"/>
    </location>
    <ligand>
        <name>[4Fe-4S] cluster</name>
        <dbReference type="ChEBI" id="CHEBI:49883"/>
        <label>1</label>
    </ligand>
</feature>
<dbReference type="NCBIfam" id="TIGR00510">
    <property type="entry name" value="lipA"/>
    <property type="match status" value="1"/>
</dbReference>
<evidence type="ECO:0000256" key="2">
    <source>
        <dbReference type="ARBA" id="ARBA00022679"/>
    </source>
</evidence>
<dbReference type="CDD" id="cd01335">
    <property type="entry name" value="Radical_SAM"/>
    <property type="match status" value="1"/>
</dbReference>
<feature type="binding site" evidence="8">
    <location>
        <position position="74"/>
    </location>
    <ligand>
        <name>[4Fe-4S] cluster</name>
        <dbReference type="ChEBI" id="CHEBI:49883"/>
        <label>2</label>
        <note>4Fe-4S-S-AdoMet</note>
    </ligand>
</feature>
<dbReference type="Pfam" id="PF04055">
    <property type="entry name" value="Radical_SAM"/>
    <property type="match status" value="1"/>
</dbReference>
<feature type="binding site" evidence="8">
    <location>
        <position position="78"/>
    </location>
    <ligand>
        <name>[4Fe-4S] cluster</name>
        <dbReference type="ChEBI" id="CHEBI:49883"/>
        <label>2</label>
        <note>4Fe-4S-S-AdoMet</note>
    </ligand>
</feature>
<reference evidence="10 11" key="1">
    <citation type="submission" date="2023-08" db="EMBL/GenBank/DDBJ databases">
        <title>Genome sequence of Thermaerobacter compostii strain Ins1, a spore-forming filamentous bacterium isolated from a deep geothermal reservoir.</title>
        <authorList>
            <person name="Bregnard D."/>
            <person name="Gonzalez D."/>
            <person name="Junier P."/>
        </authorList>
    </citation>
    <scope>NUCLEOTIDE SEQUENCE [LARGE SCALE GENOMIC DNA]</scope>
    <source>
        <strain evidence="10 11">Ins1</strain>
    </source>
</reference>
<dbReference type="InterPro" id="IPR007197">
    <property type="entry name" value="rSAM"/>
</dbReference>
<evidence type="ECO:0000256" key="5">
    <source>
        <dbReference type="ARBA" id="ARBA00023004"/>
    </source>
</evidence>
<feature type="binding site" evidence="8">
    <location>
        <position position="81"/>
    </location>
    <ligand>
        <name>[4Fe-4S] cluster</name>
        <dbReference type="ChEBI" id="CHEBI:49883"/>
        <label>2</label>
        <note>4Fe-4S-S-AdoMet</note>
    </ligand>
</feature>
<evidence type="ECO:0000313" key="10">
    <source>
        <dbReference type="EMBL" id="WPD20301.1"/>
    </source>
</evidence>
<accession>A0ABZ0QSC7</accession>
<keyword evidence="2 8" id="KW-0808">Transferase</keyword>
<organism evidence="10 11">
    <name type="scientific">Thermaerobacter composti</name>
    <dbReference type="NCBI Taxonomy" id="554949"/>
    <lineage>
        <taxon>Bacteria</taxon>
        <taxon>Bacillati</taxon>
        <taxon>Bacillota</taxon>
        <taxon>Clostridia</taxon>
        <taxon>Eubacteriales</taxon>
        <taxon>Clostridiales Family XVII. Incertae Sedis</taxon>
        <taxon>Thermaerobacter</taxon>
    </lineage>
</organism>
<dbReference type="SFLD" id="SFLDS00029">
    <property type="entry name" value="Radical_SAM"/>
    <property type="match status" value="1"/>
</dbReference>
<dbReference type="InterPro" id="IPR006638">
    <property type="entry name" value="Elp3/MiaA/NifB-like_rSAM"/>
</dbReference>
<dbReference type="InterPro" id="IPR013785">
    <property type="entry name" value="Aldolase_TIM"/>
</dbReference>
<dbReference type="PANTHER" id="PTHR10949:SF0">
    <property type="entry name" value="LIPOYL SYNTHASE, MITOCHONDRIAL"/>
    <property type="match status" value="1"/>
</dbReference>
<feature type="binding site" evidence="8">
    <location>
        <position position="59"/>
    </location>
    <ligand>
        <name>[4Fe-4S] cluster</name>
        <dbReference type="ChEBI" id="CHEBI:49883"/>
        <label>1</label>
    </ligand>
</feature>
<dbReference type="SFLD" id="SFLDG01058">
    <property type="entry name" value="lipoyl_synthase_like"/>
    <property type="match status" value="1"/>
</dbReference>
<dbReference type="EMBL" id="CP132508">
    <property type="protein sequence ID" value="WPD20301.1"/>
    <property type="molecule type" value="Genomic_DNA"/>
</dbReference>
<dbReference type="NCBIfam" id="NF009544">
    <property type="entry name" value="PRK12928.1"/>
    <property type="match status" value="1"/>
</dbReference>
<dbReference type="InterPro" id="IPR003698">
    <property type="entry name" value="Lipoyl_synth"/>
</dbReference>
<evidence type="ECO:0000256" key="4">
    <source>
        <dbReference type="ARBA" id="ARBA00022723"/>
    </source>
</evidence>
<keyword evidence="1 8" id="KW-0004">4Fe-4S</keyword>
<dbReference type="InterPro" id="IPR031691">
    <property type="entry name" value="LIAS_N"/>
</dbReference>
<keyword evidence="5 8" id="KW-0408">Iron</keyword>
<dbReference type="Gene3D" id="3.20.20.70">
    <property type="entry name" value="Aldolase class I"/>
    <property type="match status" value="1"/>
</dbReference>
<comment type="pathway">
    <text evidence="8">Protein modification; protein lipoylation via endogenous pathway; protein N(6)-(lipoyl)lysine from octanoyl-[acyl-carrier-protein]: step 2/2.</text>
</comment>
<dbReference type="HAMAP" id="MF_00206">
    <property type="entry name" value="Lipoyl_synth"/>
    <property type="match status" value="1"/>
</dbReference>
<protein>
    <recommendedName>
        <fullName evidence="8">Lipoyl synthase</fullName>
        <ecNumber evidence="8">2.8.1.8</ecNumber>
    </recommendedName>
    <alternativeName>
        <fullName evidence="8">Lip-syn</fullName>
        <shortName evidence="8">LS</shortName>
    </alternativeName>
    <alternativeName>
        <fullName evidence="8">Lipoate synthase</fullName>
    </alternativeName>
    <alternativeName>
        <fullName evidence="8">Lipoic acid synthase</fullName>
    </alternativeName>
    <alternativeName>
        <fullName evidence="8">Sulfur insertion protein LipA</fullName>
    </alternativeName>
</protein>
<feature type="binding site" evidence="8">
    <location>
        <position position="289"/>
    </location>
    <ligand>
        <name>[4Fe-4S] cluster</name>
        <dbReference type="ChEBI" id="CHEBI:49883"/>
        <label>1</label>
    </ligand>
</feature>
<evidence type="ECO:0000256" key="1">
    <source>
        <dbReference type="ARBA" id="ARBA00022485"/>
    </source>
</evidence>
<proteinExistence type="inferred from homology"/>
<feature type="domain" description="Radical SAM core" evidence="9">
    <location>
        <begin position="60"/>
        <end position="278"/>
    </location>
</feature>
<dbReference type="NCBIfam" id="NF004019">
    <property type="entry name" value="PRK05481.1"/>
    <property type="match status" value="1"/>
</dbReference>
<sequence length="332" mass="36537">MRAAGGDRPPSAPPAGRRPDWLKVRLAQGPNYNRLKRLLRGMDLHTVCEEARCPNIYECFENLTATFMILGNICTRACRFCAVTTGRPTELDWAEPERVAAAVERLGLRHVVVTSVARDDLRDGGAIIFAETIRAIRRRCPDTAVEVLIPDFNGDWDALQVVLDAEPDILNHNVETVRRLSDKVRSRAKYDRSLALLAESKRRAPHIKTKSGLMLGLGETWEEILEALRDLRAHRVDIVTIGQYLRPTRDPIHLPVERYYHPDEFAELKRIGLAMGFSHVESGPLVRSSYHAHEQADRARARAAEAEPAGAGVPAAGAAAALPEAAGGAGGA</sequence>
<dbReference type="GO" id="GO:0016992">
    <property type="term" value="F:lipoate synthase activity"/>
    <property type="evidence" value="ECO:0007669"/>
    <property type="project" value="UniProtKB-EC"/>
</dbReference>